<dbReference type="RefSeq" id="WP_313761812.1">
    <property type="nucleotide sequence ID" value="NZ_BAAAVH010000101.1"/>
</dbReference>
<sequence length="437" mass="45644">MTTNRPQGGVRARQVLANPKVWVVPTVTIGLVSFLLTLLYMGGILNPTEELHRLPIGLVNSDRGATVAGQQQNLGAQVTAGIAGAPDPKDHVAWRLLDRAEADEQLTSGKLAGALEVPPDFSAAIVALGELPQKAPPRPTMTVLTNPGVGSLESSLASNISQTAAHQASQELGKKLTAQAQAMAQAQPPAQGGTPTNAELLQLADPVTVAVMVGHPIGPRSGVGLTAFYYTLLLVLSGFLGANVISSGVDIALGYQASELGPLRMQRPLVPISRTRALIVNDVMSCGLAVLTSSLVMLASVVILDMDASHLPLLWIFSVCATIAVGLGAQALIAAFGAIGQLVGMFIFIALALPSSGATIPLQALPDFYRGLAVFEPMRQITDGVRAILYFGAQAEAGLTRAWIMIAVGTVAALLFGFGMTAYYDRRGLHRFHPEAG</sequence>
<comment type="similarity">
    <text evidence="2">Belongs to the ABC-2 integral membrane protein family.</text>
</comment>
<feature type="transmembrane region" description="Helical" evidence="7">
    <location>
        <begin position="21"/>
        <end position="45"/>
    </location>
</feature>
<evidence type="ECO:0000256" key="2">
    <source>
        <dbReference type="ARBA" id="ARBA00007783"/>
    </source>
</evidence>
<evidence type="ECO:0000259" key="8">
    <source>
        <dbReference type="Pfam" id="PF12051"/>
    </source>
</evidence>
<keyword evidence="6 7" id="KW-0472">Membrane</keyword>
<proteinExistence type="inferred from homology"/>
<evidence type="ECO:0000256" key="3">
    <source>
        <dbReference type="ARBA" id="ARBA00022475"/>
    </source>
</evidence>
<gene>
    <name evidence="9" type="ORF">ACFP0N_15175</name>
</gene>
<feature type="transmembrane region" description="Helical" evidence="7">
    <location>
        <begin position="402"/>
        <end position="424"/>
    </location>
</feature>
<evidence type="ECO:0000256" key="6">
    <source>
        <dbReference type="ARBA" id="ARBA00023136"/>
    </source>
</evidence>
<dbReference type="PANTHER" id="PTHR43077:SF8">
    <property type="entry name" value="DOXORUBICIN RESISTANCE ABC TRANSPORTER PERMEASE PROTEIN DRRB"/>
    <property type="match status" value="1"/>
</dbReference>
<dbReference type="PANTHER" id="PTHR43077">
    <property type="entry name" value="TRANSPORT PERMEASE YVFS-RELATED"/>
    <property type="match status" value="1"/>
</dbReference>
<dbReference type="Proteomes" id="UP001596067">
    <property type="component" value="Unassembled WGS sequence"/>
</dbReference>
<accession>A0ABW1EW40</accession>
<dbReference type="Gene3D" id="3.40.1710.10">
    <property type="entry name" value="abc type-2 transporter like domain"/>
    <property type="match status" value="1"/>
</dbReference>
<evidence type="ECO:0000256" key="5">
    <source>
        <dbReference type="ARBA" id="ARBA00022989"/>
    </source>
</evidence>
<comment type="subcellular location">
    <subcellularLocation>
        <location evidence="1">Cell membrane</location>
        <topology evidence="1">Multi-pass membrane protein</topology>
    </subcellularLocation>
</comment>
<reference evidence="10" key="1">
    <citation type="journal article" date="2019" name="Int. J. Syst. Evol. Microbiol.">
        <title>The Global Catalogue of Microorganisms (GCM) 10K type strain sequencing project: providing services to taxonomists for standard genome sequencing and annotation.</title>
        <authorList>
            <consortium name="The Broad Institute Genomics Platform"/>
            <consortium name="The Broad Institute Genome Sequencing Center for Infectious Disease"/>
            <person name="Wu L."/>
            <person name="Ma J."/>
        </authorList>
    </citation>
    <scope>NUCLEOTIDE SEQUENCE [LARGE SCALE GENOMIC DNA]</scope>
    <source>
        <strain evidence="10">CGMCC 4.1469</strain>
    </source>
</reference>
<feature type="transmembrane region" description="Helical" evidence="7">
    <location>
        <begin position="315"/>
        <end position="335"/>
    </location>
</feature>
<evidence type="ECO:0000256" key="1">
    <source>
        <dbReference type="ARBA" id="ARBA00004651"/>
    </source>
</evidence>
<comment type="caution">
    <text evidence="9">The sequence shown here is derived from an EMBL/GenBank/DDBJ whole genome shotgun (WGS) entry which is preliminary data.</text>
</comment>
<feature type="transmembrane region" description="Helical" evidence="7">
    <location>
        <begin position="227"/>
        <end position="257"/>
    </location>
</feature>
<evidence type="ECO:0000256" key="4">
    <source>
        <dbReference type="ARBA" id="ARBA00022692"/>
    </source>
</evidence>
<feature type="transmembrane region" description="Helical" evidence="7">
    <location>
        <begin position="278"/>
        <end position="303"/>
    </location>
</feature>
<dbReference type="InterPro" id="IPR022703">
    <property type="entry name" value="DUF3533"/>
</dbReference>
<keyword evidence="5 7" id="KW-1133">Transmembrane helix</keyword>
<protein>
    <submittedName>
        <fullName evidence="9">DUF3533 domain-containing protein</fullName>
    </submittedName>
</protein>
<evidence type="ECO:0000313" key="9">
    <source>
        <dbReference type="EMBL" id="MFC5886306.1"/>
    </source>
</evidence>
<evidence type="ECO:0000313" key="10">
    <source>
        <dbReference type="Proteomes" id="UP001596067"/>
    </source>
</evidence>
<feature type="domain" description="DUF3533" evidence="8">
    <location>
        <begin position="27"/>
        <end position="407"/>
    </location>
</feature>
<feature type="transmembrane region" description="Helical" evidence="7">
    <location>
        <begin position="342"/>
        <end position="362"/>
    </location>
</feature>
<dbReference type="EMBL" id="JBHSOD010000016">
    <property type="protein sequence ID" value="MFC5886306.1"/>
    <property type="molecule type" value="Genomic_DNA"/>
</dbReference>
<keyword evidence="4 7" id="KW-0812">Transmembrane</keyword>
<name>A0ABW1EW40_9ACTN</name>
<keyword evidence="3" id="KW-1003">Cell membrane</keyword>
<keyword evidence="10" id="KW-1185">Reference proteome</keyword>
<organism evidence="9 10">
    <name type="scientific">Kitasatospora aburaviensis</name>
    <dbReference type="NCBI Taxonomy" id="67265"/>
    <lineage>
        <taxon>Bacteria</taxon>
        <taxon>Bacillati</taxon>
        <taxon>Actinomycetota</taxon>
        <taxon>Actinomycetes</taxon>
        <taxon>Kitasatosporales</taxon>
        <taxon>Streptomycetaceae</taxon>
        <taxon>Kitasatospora</taxon>
    </lineage>
</organism>
<dbReference type="InterPro" id="IPR051328">
    <property type="entry name" value="T7SS_ABC-Transporter"/>
</dbReference>
<dbReference type="Pfam" id="PF12051">
    <property type="entry name" value="DUF3533"/>
    <property type="match status" value="1"/>
</dbReference>
<evidence type="ECO:0000256" key="7">
    <source>
        <dbReference type="SAM" id="Phobius"/>
    </source>
</evidence>